<proteinExistence type="predicted"/>
<feature type="region of interest" description="Disordered" evidence="1">
    <location>
        <begin position="36"/>
        <end position="112"/>
    </location>
</feature>
<gene>
    <name evidence="2" type="ORF">ASPGLDRAFT_381896</name>
</gene>
<dbReference type="GeneID" id="34461179"/>
<name>A0A1L9VJG8_ASPGL</name>
<feature type="compositionally biased region" description="Acidic residues" evidence="1">
    <location>
        <begin position="45"/>
        <end position="55"/>
    </location>
</feature>
<dbReference type="Proteomes" id="UP000184300">
    <property type="component" value="Unassembled WGS sequence"/>
</dbReference>
<sequence>MCATKFDIEEEELAFIQDYAKTDGITALQEEAKVQQSSIDSADLISDDEEDEIDDGSQPTLLIGEDNTASKRQSSVLSEDSASEDESLLPQVPARPCRSQKRPKRFDDLELI</sequence>
<keyword evidence="3" id="KW-1185">Reference proteome</keyword>
<evidence type="ECO:0000313" key="3">
    <source>
        <dbReference type="Proteomes" id="UP000184300"/>
    </source>
</evidence>
<accession>A0A1L9VJG8</accession>
<evidence type="ECO:0000256" key="1">
    <source>
        <dbReference type="SAM" id="MobiDB-lite"/>
    </source>
</evidence>
<dbReference type="AlphaFoldDB" id="A0A1L9VJG8"/>
<dbReference type="VEuPathDB" id="FungiDB:ASPGLDRAFT_381896"/>
<reference evidence="3" key="1">
    <citation type="journal article" date="2017" name="Genome Biol.">
        <title>Comparative genomics reveals high biological diversity and specific adaptations in the industrially and medically important fungal genus Aspergillus.</title>
        <authorList>
            <person name="de Vries R.P."/>
            <person name="Riley R."/>
            <person name="Wiebenga A."/>
            <person name="Aguilar-Osorio G."/>
            <person name="Amillis S."/>
            <person name="Uchima C.A."/>
            <person name="Anderluh G."/>
            <person name="Asadollahi M."/>
            <person name="Askin M."/>
            <person name="Barry K."/>
            <person name="Battaglia E."/>
            <person name="Bayram O."/>
            <person name="Benocci T."/>
            <person name="Braus-Stromeyer S.A."/>
            <person name="Caldana C."/>
            <person name="Canovas D."/>
            <person name="Cerqueira G.C."/>
            <person name="Chen F."/>
            <person name="Chen W."/>
            <person name="Choi C."/>
            <person name="Clum A."/>
            <person name="Dos Santos R.A."/>
            <person name="Damasio A.R."/>
            <person name="Diallinas G."/>
            <person name="Emri T."/>
            <person name="Fekete E."/>
            <person name="Flipphi M."/>
            <person name="Freyberg S."/>
            <person name="Gallo A."/>
            <person name="Gournas C."/>
            <person name="Habgood R."/>
            <person name="Hainaut M."/>
            <person name="Harispe M.L."/>
            <person name="Henrissat B."/>
            <person name="Hilden K.S."/>
            <person name="Hope R."/>
            <person name="Hossain A."/>
            <person name="Karabika E."/>
            <person name="Karaffa L."/>
            <person name="Karanyi Z."/>
            <person name="Krasevec N."/>
            <person name="Kuo A."/>
            <person name="Kusch H."/>
            <person name="LaButti K."/>
            <person name="Lagendijk E.L."/>
            <person name="Lapidus A."/>
            <person name="Levasseur A."/>
            <person name="Lindquist E."/>
            <person name="Lipzen A."/>
            <person name="Logrieco A.F."/>
            <person name="MacCabe A."/>
            <person name="Maekelae M.R."/>
            <person name="Malavazi I."/>
            <person name="Melin P."/>
            <person name="Meyer V."/>
            <person name="Mielnichuk N."/>
            <person name="Miskei M."/>
            <person name="Molnar A.P."/>
            <person name="Mule G."/>
            <person name="Ngan C.Y."/>
            <person name="Orejas M."/>
            <person name="Orosz E."/>
            <person name="Ouedraogo J.P."/>
            <person name="Overkamp K.M."/>
            <person name="Park H.-S."/>
            <person name="Perrone G."/>
            <person name="Piumi F."/>
            <person name="Punt P.J."/>
            <person name="Ram A.F."/>
            <person name="Ramon A."/>
            <person name="Rauscher S."/>
            <person name="Record E."/>
            <person name="Riano-Pachon D.M."/>
            <person name="Robert V."/>
            <person name="Roehrig J."/>
            <person name="Ruller R."/>
            <person name="Salamov A."/>
            <person name="Salih N.S."/>
            <person name="Samson R.A."/>
            <person name="Sandor E."/>
            <person name="Sanguinetti M."/>
            <person name="Schuetze T."/>
            <person name="Sepcic K."/>
            <person name="Shelest E."/>
            <person name="Sherlock G."/>
            <person name="Sophianopoulou V."/>
            <person name="Squina F.M."/>
            <person name="Sun H."/>
            <person name="Susca A."/>
            <person name="Todd R.B."/>
            <person name="Tsang A."/>
            <person name="Unkles S.E."/>
            <person name="van de Wiele N."/>
            <person name="van Rossen-Uffink D."/>
            <person name="Oliveira J.V."/>
            <person name="Vesth T.C."/>
            <person name="Visser J."/>
            <person name="Yu J.-H."/>
            <person name="Zhou M."/>
            <person name="Andersen M.R."/>
            <person name="Archer D.B."/>
            <person name="Baker S.E."/>
            <person name="Benoit I."/>
            <person name="Brakhage A.A."/>
            <person name="Braus G.H."/>
            <person name="Fischer R."/>
            <person name="Frisvad J.C."/>
            <person name="Goldman G.H."/>
            <person name="Houbraken J."/>
            <person name="Oakley B."/>
            <person name="Pocsi I."/>
            <person name="Scazzocchio C."/>
            <person name="Seiboth B."/>
            <person name="vanKuyk P.A."/>
            <person name="Wortman J."/>
            <person name="Dyer P.S."/>
            <person name="Grigoriev I.V."/>
        </authorList>
    </citation>
    <scope>NUCLEOTIDE SEQUENCE [LARGE SCALE GENOMIC DNA]</scope>
    <source>
        <strain evidence="3">CBS 516.65</strain>
    </source>
</reference>
<dbReference type="RefSeq" id="XP_022400774.1">
    <property type="nucleotide sequence ID" value="XM_022544918.1"/>
</dbReference>
<dbReference type="EMBL" id="KV878898">
    <property type="protein sequence ID" value="OJJ84076.1"/>
    <property type="molecule type" value="Genomic_DNA"/>
</dbReference>
<protein>
    <submittedName>
        <fullName evidence="2">Uncharacterized protein</fullName>
    </submittedName>
</protein>
<evidence type="ECO:0000313" key="2">
    <source>
        <dbReference type="EMBL" id="OJJ84076.1"/>
    </source>
</evidence>
<organism evidence="2 3">
    <name type="scientific">Aspergillus glaucus CBS 516.65</name>
    <dbReference type="NCBI Taxonomy" id="1160497"/>
    <lineage>
        <taxon>Eukaryota</taxon>
        <taxon>Fungi</taxon>
        <taxon>Dikarya</taxon>
        <taxon>Ascomycota</taxon>
        <taxon>Pezizomycotina</taxon>
        <taxon>Eurotiomycetes</taxon>
        <taxon>Eurotiomycetidae</taxon>
        <taxon>Eurotiales</taxon>
        <taxon>Aspergillaceae</taxon>
        <taxon>Aspergillus</taxon>
        <taxon>Aspergillus subgen. Aspergillus</taxon>
    </lineage>
</organism>